<comment type="caution">
    <text evidence="3">The sequence shown here is derived from an EMBL/GenBank/DDBJ whole genome shotgun (WGS) entry which is preliminary data.</text>
</comment>
<feature type="signal peptide" evidence="2">
    <location>
        <begin position="1"/>
        <end position="20"/>
    </location>
</feature>
<feature type="coiled-coil region" evidence="1">
    <location>
        <begin position="416"/>
        <end position="443"/>
    </location>
</feature>
<dbReference type="RefSeq" id="WP_146199204.1">
    <property type="nucleotide sequence ID" value="NZ_QGGO01000024.1"/>
</dbReference>
<reference evidence="3 4" key="1">
    <citation type="submission" date="2018-05" db="EMBL/GenBank/DDBJ databases">
        <title>Genomic Encyclopedia of Archaeal and Bacterial Type Strains, Phase II (KMG-II): from individual species to whole genera.</title>
        <authorList>
            <person name="Goeker M."/>
        </authorList>
    </citation>
    <scope>NUCLEOTIDE SEQUENCE [LARGE SCALE GENOMIC DNA]</scope>
    <source>
        <strain evidence="3 4">DSM 22214</strain>
    </source>
</reference>
<dbReference type="EMBL" id="QGGO01000024">
    <property type="protein sequence ID" value="PWK21423.1"/>
    <property type="molecule type" value="Genomic_DNA"/>
</dbReference>
<name>A0A316DY19_9BACT</name>
<evidence type="ECO:0000256" key="2">
    <source>
        <dbReference type="SAM" id="SignalP"/>
    </source>
</evidence>
<proteinExistence type="predicted"/>
<evidence type="ECO:0000313" key="3">
    <source>
        <dbReference type="EMBL" id="PWK21423.1"/>
    </source>
</evidence>
<feature type="chain" id="PRO_5016380630" description="Trimeric autotransporter adhesin" evidence="2">
    <location>
        <begin position="21"/>
        <end position="443"/>
    </location>
</feature>
<keyword evidence="1" id="KW-0175">Coiled coil</keyword>
<evidence type="ECO:0000256" key="1">
    <source>
        <dbReference type="SAM" id="Coils"/>
    </source>
</evidence>
<organism evidence="3 4">
    <name type="scientific">Arcicella aurantiaca</name>
    <dbReference type="NCBI Taxonomy" id="591202"/>
    <lineage>
        <taxon>Bacteria</taxon>
        <taxon>Pseudomonadati</taxon>
        <taxon>Bacteroidota</taxon>
        <taxon>Cytophagia</taxon>
        <taxon>Cytophagales</taxon>
        <taxon>Flectobacillaceae</taxon>
        <taxon>Arcicella</taxon>
    </lineage>
</organism>
<gene>
    <name evidence="3" type="ORF">LV89_03716</name>
</gene>
<dbReference type="OrthoDB" id="1163828at2"/>
<sequence>MKTKILSGLICCLGILSANAQTITAPVGQSLTITNAVDVTGGGLNILTDSEFKIGGKKVLSNKGTDNVFIGEGTGLSNTGTSNTFIGKEAGLVNTTGYINLFLGTSAGVSNSSGSANTFIGAGAGRFNTVGGNNLYIGTNAGSANAIGNASTFIGLNSGANSTSDFNSFLGAASAEVLTSGVNNAGIGVYAGKNLTTGYNNTFIGFSSGVAVGSSGISNSTSIGANAAATLSNTVVLGQAATTITGQGLAAGASGLRFANLNSSSATVASGGSPKVLSVDGSGNVVLVALAGGATTTATNPIAESTWKNADGYLYNNSTNGVVINGAGLDGNALIVKGGVLSKEVNVKVEGAESWPDYVFKPSYKRMSLEEVDKFIAINGHLPNVPSATEMASTGNNLNKTDIKLLEKVEELTLYLLEMKKANDAQSAEIQSLKKQMSKLRKK</sequence>
<protein>
    <recommendedName>
        <fullName evidence="5">Trimeric autotransporter adhesin</fullName>
    </recommendedName>
</protein>
<dbReference type="Proteomes" id="UP000245489">
    <property type="component" value="Unassembled WGS sequence"/>
</dbReference>
<evidence type="ECO:0008006" key="5">
    <source>
        <dbReference type="Google" id="ProtNLM"/>
    </source>
</evidence>
<keyword evidence="4" id="KW-1185">Reference proteome</keyword>
<evidence type="ECO:0000313" key="4">
    <source>
        <dbReference type="Proteomes" id="UP000245489"/>
    </source>
</evidence>
<keyword evidence="2" id="KW-0732">Signal</keyword>
<dbReference type="AlphaFoldDB" id="A0A316DY19"/>
<accession>A0A316DY19</accession>